<proteinExistence type="predicted"/>
<dbReference type="AlphaFoldDB" id="A0A212KLI8"/>
<gene>
    <name evidence="2" type="ORF">KL86APRO_30078</name>
</gene>
<feature type="transmembrane region" description="Helical" evidence="1">
    <location>
        <begin position="20"/>
        <end position="37"/>
    </location>
</feature>
<evidence type="ECO:0000313" key="2">
    <source>
        <dbReference type="EMBL" id="SBW12531.1"/>
    </source>
</evidence>
<organism evidence="2">
    <name type="scientific">uncultured Alphaproteobacteria bacterium</name>
    <dbReference type="NCBI Taxonomy" id="91750"/>
    <lineage>
        <taxon>Bacteria</taxon>
        <taxon>Pseudomonadati</taxon>
        <taxon>Pseudomonadota</taxon>
        <taxon>Alphaproteobacteria</taxon>
        <taxon>environmental samples</taxon>
    </lineage>
</organism>
<evidence type="ECO:0000256" key="1">
    <source>
        <dbReference type="SAM" id="Phobius"/>
    </source>
</evidence>
<sequence length="60" mass="7059">MQCGVICFSNMYPWGGYLQVWGYASVNLITMFGFYAVGEYQVHCMIYCIHFYLLNIVPFR</sequence>
<dbReference type="EMBL" id="FLUO01000003">
    <property type="protein sequence ID" value="SBW12531.1"/>
    <property type="molecule type" value="Genomic_DNA"/>
</dbReference>
<accession>A0A212KLI8</accession>
<name>A0A212KLI8_9PROT</name>
<keyword evidence="1" id="KW-0812">Transmembrane</keyword>
<protein>
    <submittedName>
        <fullName evidence="2">Uncharacterized protein</fullName>
    </submittedName>
</protein>
<keyword evidence="1" id="KW-1133">Transmembrane helix</keyword>
<keyword evidence="1" id="KW-0472">Membrane</keyword>
<reference evidence="2" key="1">
    <citation type="submission" date="2016-04" db="EMBL/GenBank/DDBJ databases">
        <authorList>
            <person name="Evans L.H."/>
            <person name="Alamgir A."/>
            <person name="Owens N."/>
            <person name="Weber N.D."/>
            <person name="Virtaneva K."/>
            <person name="Barbian K."/>
            <person name="Babar A."/>
            <person name="Rosenke K."/>
        </authorList>
    </citation>
    <scope>NUCLEOTIDE SEQUENCE</scope>
    <source>
        <strain evidence="2">86</strain>
    </source>
</reference>